<dbReference type="SUPFAM" id="SSF49562">
    <property type="entry name" value="C2 domain (Calcium/lipid-binding domain, CaLB)"/>
    <property type="match status" value="1"/>
</dbReference>
<feature type="compositionally biased region" description="Basic and acidic residues" evidence="2">
    <location>
        <begin position="1016"/>
        <end position="1031"/>
    </location>
</feature>
<keyword evidence="5" id="KW-1185">Reference proteome</keyword>
<feature type="region of interest" description="Disordered" evidence="2">
    <location>
        <begin position="968"/>
        <end position="1084"/>
    </location>
</feature>
<dbReference type="InterPro" id="IPR035892">
    <property type="entry name" value="C2_domain_sf"/>
</dbReference>
<dbReference type="PANTHER" id="PTHR21574">
    <property type="entry name" value="CENTROSOMAL PROTEIN OF 120 KDA"/>
    <property type="match status" value="1"/>
</dbReference>
<dbReference type="PROSITE" id="PS50004">
    <property type="entry name" value="C2"/>
    <property type="match status" value="1"/>
</dbReference>
<evidence type="ECO:0000313" key="4">
    <source>
        <dbReference type="EMBL" id="KAK7084065.1"/>
    </source>
</evidence>
<keyword evidence="1" id="KW-0175">Coiled coil</keyword>
<feature type="compositionally biased region" description="Basic and acidic residues" evidence="2">
    <location>
        <begin position="1059"/>
        <end position="1073"/>
    </location>
</feature>
<dbReference type="AlphaFoldDB" id="A0AAN8XTQ1"/>
<dbReference type="GO" id="GO:0010564">
    <property type="term" value="P:regulation of cell cycle process"/>
    <property type="evidence" value="ECO:0007669"/>
    <property type="project" value="TreeGrafter"/>
</dbReference>
<evidence type="ECO:0000313" key="5">
    <source>
        <dbReference type="Proteomes" id="UP001381693"/>
    </source>
</evidence>
<name>A0AAN8XTQ1_HALRR</name>
<dbReference type="Proteomes" id="UP001381693">
    <property type="component" value="Unassembled WGS sequence"/>
</dbReference>
<feature type="region of interest" description="Disordered" evidence="2">
    <location>
        <begin position="687"/>
        <end position="720"/>
    </location>
</feature>
<organism evidence="4 5">
    <name type="scientific">Halocaridina rubra</name>
    <name type="common">Hawaiian red shrimp</name>
    <dbReference type="NCBI Taxonomy" id="373956"/>
    <lineage>
        <taxon>Eukaryota</taxon>
        <taxon>Metazoa</taxon>
        <taxon>Ecdysozoa</taxon>
        <taxon>Arthropoda</taxon>
        <taxon>Crustacea</taxon>
        <taxon>Multicrustacea</taxon>
        <taxon>Malacostraca</taxon>
        <taxon>Eumalacostraca</taxon>
        <taxon>Eucarida</taxon>
        <taxon>Decapoda</taxon>
        <taxon>Pleocyemata</taxon>
        <taxon>Caridea</taxon>
        <taxon>Atyoidea</taxon>
        <taxon>Atyidae</taxon>
        <taxon>Halocaridina</taxon>
    </lineage>
</organism>
<evidence type="ECO:0000259" key="3">
    <source>
        <dbReference type="PROSITE" id="PS50004"/>
    </source>
</evidence>
<feature type="domain" description="C2" evidence="3">
    <location>
        <begin position="1"/>
        <end position="109"/>
    </location>
</feature>
<feature type="compositionally biased region" description="Polar residues" evidence="2">
    <location>
        <begin position="304"/>
        <end position="318"/>
    </location>
</feature>
<dbReference type="PANTHER" id="PTHR21574:SF0">
    <property type="entry name" value="CENTROSOMAL PROTEIN OF 120 KDA"/>
    <property type="match status" value="1"/>
</dbReference>
<evidence type="ECO:0000256" key="1">
    <source>
        <dbReference type="SAM" id="Coils"/>
    </source>
</evidence>
<proteinExistence type="predicted"/>
<feature type="compositionally biased region" description="Basic residues" evidence="2">
    <location>
        <begin position="973"/>
        <end position="983"/>
    </location>
</feature>
<dbReference type="GO" id="GO:0005815">
    <property type="term" value="C:microtubule organizing center"/>
    <property type="evidence" value="ECO:0007669"/>
    <property type="project" value="TreeGrafter"/>
</dbReference>
<dbReference type="Pfam" id="PF12416">
    <property type="entry name" value="DUF3668"/>
    <property type="match status" value="1"/>
</dbReference>
<dbReference type="InterPro" id="IPR039893">
    <property type="entry name" value="CEP120-like"/>
</dbReference>
<evidence type="ECO:0000256" key="2">
    <source>
        <dbReference type="SAM" id="MobiDB-lite"/>
    </source>
</evidence>
<reference evidence="4 5" key="1">
    <citation type="submission" date="2023-11" db="EMBL/GenBank/DDBJ databases">
        <title>Halocaridina rubra genome assembly.</title>
        <authorList>
            <person name="Smith C."/>
        </authorList>
    </citation>
    <scope>NUCLEOTIDE SEQUENCE [LARGE SCALE GENOMIC DNA]</scope>
    <source>
        <strain evidence="4">EP-1</strain>
        <tissue evidence="4">Whole</tissue>
    </source>
</reference>
<feature type="coiled-coil region" evidence="1">
    <location>
        <begin position="826"/>
        <end position="928"/>
    </location>
</feature>
<protein>
    <recommendedName>
        <fullName evidence="3">C2 domain-containing protein</fullName>
    </recommendedName>
</protein>
<feature type="region of interest" description="Disordered" evidence="2">
    <location>
        <begin position="280"/>
        <end position="318"/>
    </location>
</feature>
<dbReference type="InterPro" id="IPR000008">
    <property type="entry name" value="C2_dom"/>
</dbReference>
<comment type="caution">
    <text evidence="4">The sequence shown here is derived from an EMBL/GenBank/DDBJ whole genome shotgun (WGS) entry which is preliminary data.</text>
</comment>
<feature type="compositionally biased region" description="Basic residues" evidence="2">
    <location>
        <begin position="703"/>
        <end position="716"/>
    </location>
</feature>
<dbReference type="EMBL" id="JAXCGZ010002302">
    <property type="protein sequence ID" value="KAK7084065.1"/>
    <property type="molecule type" value="Genomic_DNA"/>
</dbReference>
<dbReference type="Gene3D" id="2.60.40.150">
    <property type="entry name" value="C2 domain"/>
    <property type="match status" value="1"/>
</dbReference>
<dbReference type="CDD" id="cd00030">
    <property type="entry name" value="C2"/>
    <property type="match status" value="1"/>
</dbReference>
<gene>
    <name evidence="4" type="ORF">SK128_021248</name>
</gene>
<accession>A0AAN8XTQ1</accession>
<sequence>MKKDFLLVLCFYEGQGFCPKIDHNIAVSARIDGHVLSTDPVPLTSEPKFCTEVSWQVDSQTLRRYKLSRVPVRVECYSVDKRKEKHSLGYIILTLSSVVQGIETDPKWYKLLGGKLIQAKNPPQILISMNLQSEATNGKVKNNTTSMFHNGKMNGGIFNMSPVGNAVGKPVVQQNGAPHPMQSPNGNLPITLSIQDSLQRSDFEALSKLGVLLSENSQLQRNTGTSQGYHIPSSEVEDIGVKVDDDFDYDVEDDYSPSQDVELEDDEDVDPLFEIGEVFSESKKEEELSNEVVTENQDSEKVQQTKPKSIPPNNSQTSDYISCNGGLDYKSKFVPASPIERARSLLDYCSVDNRKNQDGGNTSGSRIRQGEFAALGFEEAENNIQFRVSGHSKGLSKSETPSFHKIDKNESMETLASRRPVGPLLQTGVDFRDKHLSNIAVSSTISRDIAAGASASEARPSAENADHLVPRLNHEGGYFQIGREGDSDEMEFELAVTVVFAKNLDQLLPSSFKWNANSETCFSYSLMGCVINTEPIKDLHSPDFLADRATGRLRATVPCLCAYFKKNAEFPIHLLLGDLCLASTSINLEKFQELSSNTVVHTPIVIEGWYPLLSVISDSANVMPGKEPMLGAIVELSGTVLSSSLRRKIPSPLSISEASSDSEDLSEIPYFSKQRFGTRRKSYSQRGHWDVSSSSSDEEMIPSRKRQRGSSHHRRPSRENVLIADQCGMRALSKEKRRLKKHLYKAALEVESWKEGQQNMFLKQWSAREAELQRHLADEWKAKLYTMESSLRGLHNHMEQTDVLHERLTSALSKLSVREKKLCQKEEKVHKLLEELEQRQNEQEETERGTLQGRLIQRERKEHEALLQELKEEKEMRTQLEVQNSELKFALAAAEMPVHHQHEMKQQLDMLEEERESLMEALSKALKKKQYYKVMWVRSINDLHQVKKSRFRDIEALRSEVEISSPEPFYVHPHPHHKKRRERSHTIEVGNPMKSPELRTSSSKFGRRSDTLFSTKRTDERISKSGGETHLEPSCSWAGLQGRRDKIQTEPRNSGLSGNKKEPTSNTAPDKRTAVGKTNIEESNDEAFEKLLRNKNLYAWRAGATQPHTLS</sequence>
<dbReference type="InterPro" id="IPR022136">
    <property type="entry name" value="DUF3668"/>
</dbReference>